<dbReference type="EMBL" id="JATAAI010000028">
    <property type="protein sequence ID" value="KAK1736797.1"/>
    <property type="molecule type" value="Genomic_DNA"/>
</dbReference>
<evidence type="ECO:0000256" key="1">
    <source>
        <dbReference type="SAM" id="MobiDB-lite"/>
    </source>
</evidence>
<feature type="compositionally biased region" description="Polar residues" evidence="1">
    <location>
        <begin position="444"/>
        <end position="455"/>
    </location>
</feature>
<feature type="signal peptide" evidence="2">
    <location>
        <begin position="1"/>
        <end position="21"/>
    </location>
</feature>
<feature type="region of interest" description="Disordered" evidence="1">
    <location>
        <begin position="437"/>
        <end position="516"/>
    </location>
</feature>
<evidence type="ECO:0000313" key="3">
    <source>
        <dbReference type="EMBL" id="KAK1736797.1"/>
    </source>
</evidence>
<name>A0AAD9D7G8_9STRA</name>
<reference evidence="3" key="1">
    <citation type="submission" date="2023-06" db="EMBL/GenBank/DDBJ databases">
        <title>Survivors Of The Sea: Transcriptome response of Skeletonema marinoi to long-term dormancy.</title>
        <authorList>
            <person name="Pinder M.I.M."/>
            <person name="Kourtchenko O."/>
            <person name="Robertson E.K."/>
            <person name="Larsson T."/>
            <person name="Maumus F."/>
            <person name="Osuna-Cruz C.M."/>
            <person name="Vancaester E."/>
            <person name="Stenow R."/>
            <person name="Vandepoele K."/>
            <person name="Ploug H."/>
            <person name="Bruchert V."/>
            <person name="Godhe A."/>
            <person name="Topel M."/>
        </authorList>
    </citation>
    <scope>NUCLEOTIDE SEQUENCE</scope>
    <source>
        <strain evidence="3">R05AC</strain>
    </source>
</reference>
<dbReference type="Proteomes" id="UP001224775">
    <property type="component" value="Unassembled WGS sequence"/>
</dbReference>
<feature type="compositionally biased region" description="Basic and acidic residues" evidence="1">
    <location>
        <begin position="471"/>
        <end position="483"/>
    </location>
</feature>
<dbReference type="AlphaFoldDB" id="A0AAD9D7G8"/>
<feature type="compositionally biased region" description="Gly residues" evidence="1">
    <location>
        <begin position="506"/>
        <end position="516"/>
    </location>
</feature>
<comment type="caution">
    <text evidence="3">The sequence shown here is derived from an EMBL/GenBank/DDBJ whole genome shotgun (WGS) entry which is preliminary data.</text>
</comment>
<keyword evidence="2" id="KW-0732">Signal</keyword>
<feature type="chain" id="PRO_5041981279" evidence="2">
    <location>
        <begin position="22"/>
        <end position="516"/>
    </location>
</feature>
<accession>A0AAD9D7G8</accession>
<protein>
    <submittedName>
        <fullName evidence="3">Uncharacterized protein</fullName>
    </submittedName>
</protein>
<gene>
    <name evidence="3" type="ORF">QTG54_012819</name>
</gene>
<proteinExistence type="predicted"/>
<evidence type="ECO:0000256" key="2">
    <source>
        <dbReference type="SAM" id="SignalP"/>
    </source>
</evidence>
<organism evidence="3 4">
    <name type="scientific">Skeletonema marinoi</name>
    <dbReference type="NCBI Taxonomy" id="267567"/>
    <lineage>
        <taxon>Eukaryota</taxon>
        <taxon>Sar</taxon>
        <taxon>Stramenopiles</taxon>
        <taxon>Ochrophyta</taxon>
        <taxon>Bacillariophyta</taxon>
        <taxon>Coscinodiscophyceae</taxon>
        <taxon>Thalassiosirophycidae</taxon>
        <taxon>Thalassiosirales</taxon>
        <taxon>Skeletonemataceae</taxon>
        <taxon>Skeletonema</taxon>
        <taxon>Skeletonema marinoi-dohrnii complex</taxon>
    </lineage>
</organism>
<evidence type="ECO:0000313" key="4">
    <source>
        <dbReference type="Proteomes" id="UP001224775"/>
    </source>
</evidence>
<sequence>MIGRRTLIFYAWLVLLCPAFALEATWTPNEADSVDQGGDGGPLPVSLAQRKQLLELESAIVQSQDPQATLSHVAQQNGMSPQDLAGMLNRNRKELEETGQLEQMQTELDAAIMQGQGAGGGRSMSATLPRRIIGLVSSILVAIMKTAAVQISKKPKQSTILACLLFATVLVSYNAPRNGIVVFTPFSSGHTTIVQPPNDYLQNYFVSKWTSANGWENSLPAQSKVAAKKKGSKSKKQPLFGVGMTSSLEIDTTNAEDDVTVESTRNEDGYSLVASAYKLIPTSDSDDEDDLEQEYMEESVKSIFLERKFSEFIPGSSQSLKFRSFLVAAEGSDEEDDVVEGALMVMKMLGDFGRYGIEPMCFSYELEEEEDDDPMTHCVAYHTLKGGHFDGELKFSLEQTEGGIVVSVTLAIPQGGRAPPERLAKAMVSSMTESIVESSRIRTKQTLSRRSQSQLYRARASGSATLKRHLRYEQEKSQEEMAKDRKRKWKRNNPDAGRYRPTGCRGPSGSGPVHGF</sequence>
<keyword evidence="4" id="KW-1185">Reference proteome</keyword>